<sequence length="125" mass="14279">MNKKIEKCAILMVSTDLTQKQIAEELNVSVQTIINWKKKDEFIEFKDDYQRKYLNNLAAKAIRTMDKLLTSDSDQVRYNAAKDILDRTGYKPTEKQNINMSGSLANPYEALTTEQLLKLAGDDDG</sequence>
<reference evidence="2" key="1">
    <citation type="submission" date="2022-12" db="EMBL/GenBank/DDBJ databases">
        <title>Peptostreptococcus.</title>
        <authorList>
            <person name="Lee S.H."/>
        </authorList>
    </citation>
    <scope>NUCLEOTIDE SEQUENCE</scope>
    <source>
        <strain evidence="2">CBA3647</strain>
    </source>
</reference>
<proteinExistence type="predicted"/>
<dbReference type="Gene3D" id="1.10.10.60">
    <property type="entry name" value="Homeodomain-like"/>
    <property type="match status" value="1"/>
</dbReference>
<evidence type="ECO:0000313" key="2">
    <source>
        <dbReference type="EMBL" id="WAW15442.1"/>
    </source>
</evidence>
<dbReference type="Pfam" id="PF13022">
    <property type="entry name" value="HTH_Tnp_1_2"/>
    <property type="match status" value="1"/>
</dbReference>
<evidence type="ECO:0000259" key="1">
    <source>
        <dbReference type="Pfam" id="PF13022"/>
    </source>
</evidence>
<keyword evidence="3" id="KW-1185">Reference proteome</keyword>
<accession>A0ABY7JUQ1</accession>
<dbReference type="Proteomes" id="UP001164187">
    <property type="component" value="Chromosome"/>
</dbReference>
<organism evidence="2 3">
    <name type="scientific">Peptostreptococcus equinus</name>
    <dbReference type="NCBI Taxonomy" id="3003601"/>
    <lineage>
        <taxon>Bacteria</taxon>
        <taxon>Bacillati</taxon>
        <taxon>Bacillota</taxon>
        <taxon>Clostridia</taxon>
        <taxon>Peptostreptococcales</taxon>
        <taxon>Peptostreptococcaceae</taxon>
        <taxon>Peptostreptococcus</taxon>
    </lineage>
</organism>
<dbReference type="EMBL" id="CP114052">
    <property type="protein sequence ID" value="WAW15442.1"/>
    <property type="molecule type" value="Genomic_DNA"/>
</dbReference>
<gene>
    <name evidence="2" type="ORF">O0R46_03080</name>
</gene>
<feature type="domain" description="Homeodomain phBC6A51-type" evidence="1">
    <location>
        <begin position="2"/>
        <end position="98"/>
    </location>
</feature>
<name>A0ABY7JUQ1_9FIRM</name>
<evidence type="ECO:0000313" key="3">
    <source>
        <dbReference type="Proteomes" id="UP001164187"/>
    </source>
</evidence>
<protein>
    <submittedName>
        <fullName evidence="2">PhBC6A51 family helix-turn-helix protein</fullName>
    </submittedName>
</protein>
<dbReference type="RefSeq" id="WP_269312115.1">
    <property type="nucleotide sequence ID" value="NZ_CP114052.1"/>
</dbReference>
<dbReference type="InterPro" id="IPR024978">
    <property type="entry name" value="Homeodomain_phBC6A51-type"/>
</dbReference>